<dbReference type="Pfam" id="PF12833">
    <property type="entry name" value="HTH_18"/>
    <property type="match status" value="1"/>
</dbReference>
<evidence type="ECO:0000256" key="3">
    <source>
        <dbReference type="ARBA" id="ARBA00023163"/>
    </source>
</evidence>
<dbReference type="InterPro" id="IPR011051">
    <property type="entry name" value="RmlC_Cupin_sf"/>
</dbReference>
<dbReference type="PROSITE" id="PS00041">
    <property type="entry name" value="HTH_ARAC_FAMILY_1"/>
    <property type="match status" value="1"/>
</dbReference>
<dbReference type="PANTHER" id="PTHR43280:SF2">
    <property type="entry name" value="HTH-TYPE TRANSCRIPTIONAL REGULATOR EXSA"/>
    <property type="match status" value="1"/>
</dbReference>
<dbReference type="GO" id="GO:0043565">
    <property type="term" value="F:sequence-specific DNA binding"/>
    <property type="evidence" value="ECO:0007669"/>
    <property type="project" value="InterPro"/>
</dbReference>
<dbReference type="OrthoDB" id="4480133at2"/>
<dbReference type="GO" id="GO:0003700">
    <property type="term" value="F:DNA-binding transcription factor activity"/>
    <property type="evidence" value="ECO:0007669"/>
    <property type="project" value="InterPro"/>
</dbReference>
<reference evidence="5 6" key="1">
    <citation type="submission" date="2019-07" db="EMBL/GenBank/DDBJ databases">
        <title>Gramella aestuarii sp. nov., isolated from a tidal flat, and emended description of Gramella echinicola.</title>
        <authorList>
            <person name="Liu L."/>
        </authorList>
    </citation>
    <scope>NUCLEOTIDE SEQUENCE [LARGE SCALE GENOMIC DNA]</scope>
    <source>
        <strain evidence="5 6">BS12</strain>
    </source>
</reference>
<dbReference type="InterPro" id="IPR009057">
    <property type="entry name" value="Homeodomain-like_sf"/>
</dbReference>
<organism evidence="5 6">
    <name type="scientific">Christiangramia aestuarii</name>
    <dbReference type="NCBI Taxonomy" id="1028746"/>
    <lineage>
        <taxon>Bacteria</taxon>
        <taxon>Pseudomonadati</taxon>
        <taxon>Bacteroidota</taxon>
        <taxon>Flavobacteriia</taxon>
        <taxon>Flavobacteriales</taxon>
        <taxon>Flavobacteriaceae</taxon>
        <taxon>Christiangramia</taxon>
    </lineage>
</organism>
<dbReference type="Pfam" id="PF22200">
    <property type="entry name" value="ExsA_N"/>
    <property type="match status" value="1"/>
</dbReference>
<dbReference type="PRINTS" id="PR00032">
    <property type="entry name" value="HTHARAC"/>
</dbReference>
<keyword evidence="6" id="KW-1185">Reference proteome</keyword>
<dbReference type="PANTHER" id="PTHR43280">
    <property type="entry name" value="ARAC-FAMILY TRANSCRIPTIONAL REGULATOR"/>
    <property type="match status" value="1"/>
</dbReference>
<dbReference type="EMBL" id="VJVW01000003">
    <property type="protein sequence ID" value="MUP42893.1"/>
    <property type="molecule type" value="Genomic_DNA"/>
</dbReference>
<evidence type="ECO:0000313" key="6">
    <source>
        <dbReference type="Proteomes" id="UP000460416"/>
    </source>
</evidence>
<keyword evidence="2" id="KW-0238">DNA-binding</keyword>
<dbReference type="InterPro" id="IPR018062">
    <property type="entry name" value="HTH_AraC-typ_CS"/>
</dbReference>
<evidence type="ECO:0000313" key="5">
    <source>
        <dbReference type="EMBL" id="MUP42893.1"/>
    </source>
</evidence>
<keyword evidence="1" id="KW-0805">Transcription regulation</keyword>
<dbReference type="InterPro" id="IPR020449">
    <property type="entry name" value="Tscrpt_reg_AraC-type_HTH"/>
</dbReference>
<dbReference type="SMART" id="SM00342">
    <property type="entry name" value="HTH_ARAC"/>
    <property type="match status" value="1"/>
</dbReference>
<comment type="caution">
    <text evidence="5">The sequence shown here is derived from an EMBL/GenBank/DDBJ whole genome shotgun (WGS) entry which is preliminary data.</text>
</comment>
<dbReference type="InterPro" id="IPR054015">
    <property type="entry name" value="ExsA-like_N"/>
</dbReference>
<keyword evidence="3" id="KW-0804">Transcription</keyword>
<dbReference type="SUPFAM" id="SSF51182">
    <property type="entry name" value="RmlC-like cupins"/>
    <property type="match status" value="1"/>
</dbReference>
<name>A0A7K1LQ50_9FLAO</name>
<evidence type="ECO:0000256" key="2">
    <source>
        <dbReference type="ARBA" id="ARBA00023125"/>
    </source>
</evidence>
<accession>A0A7K1LQ50</accession>
<evidence type="ECO:0000259" key="4">
    <source>
        <dbReference type="PROSITE" id="PS01124"/>
    </source>
</evidence>
<dbReference type="Proteomes" id="UP000460416">
    <property type="component" value="Unassembled WGS sequence"/>
</dbReference>
<gene>
    <name evidence="5" type="ORF">FLP08_09930</name>
</gene>
<dbReference type="AlphaFoldDB" id="A0A7K1LQ50"/>
<dbReference type="Gene3D" id="1.10.10.60">
    <property type="entry name" value="Homeodomain-like"/>
    <property type="match status" value="2"/>
</dbReference>
<evidence type="ECO:0000256" key="1">
    <source>
        <dbReference type="ARBA" id="ARBA00023015"/>
    </source>
</evidence>
<dbReference type="SUPFAM" id="SSF46689">
    <property type="entry name" value="Homeodomain-like"/>
    <property type="match status" value="2"/>
</dbReference>
<protein>
    <submittedName>
        <fullName evidence="5">Helix-turn-helix domain-containing protein</fullName>
    </submittedName>
</protein>
<feature type="domain" description="HTH araC/xylS-type" evidence="4">
    <location>
        <begin position="187"/>
        <end position="285"/>
    </location>
</feature>
<proteinExistence type="predicted"/>
<dbReference type="PROSITE" id="PS01124">
    <property type="entry name" value="HTH_ARAC_FAMILY_2"/>
    <property type="match status" value="1"/>
</dbReference>
<sequence length="289" mass="34148">MVDIYNYFKNRPGFNKLFGEEYLIIEYKCPLNVENYQFWTDSNLITFVVNGRKDWISSGDIFHIETGDALFIKKGVYTTRQYLDVEYCVMLFVMSDDFIRNFILGNSNLELRQHQEPHSSREVFPIEVTETFRSLVYSIFNYFRSGDEIPRELVEIKFRELLFNIVLNPKNSGLINHFISLKDQARSNLEEIMLKNYQYDLKLEDFARLTGRSLSSFKRDFKEHFGISPGKWILNQRLNRSKSLLLGTDLNINEVGFESGFRNNSHFSQVFKKRFNATPGDFRLAQNQH</sequence>
<dbReference type="InterPro" id="IPR018060">
    <property type="entry name" value="HTH_AraC"/>
</dbReference>